<dbReference type="EMBL" id="QQAY01000006">
    <property type="protein sequence ID" value="RDI41935.1"/>
    <property type="molecule type" value="Genomic_DNA"/>
</dbReference>
<dbReference type="Pfam" id="PF04087">
    <property type="entry name" value="DUF389"/>
    <property type="match status" value="1"/>
</dbReference>
<dbReference type="OrthoDB" id="9790659at2"/>
<gene>
    <name evidence="2" type="ORF">DFR59_10694</name>
</gene>
<feature type="transmembrane region" description="Helical" evidence="1">
    <location>
        <begin position="266"/>
        <end position="287"/>
    </location>
</feature>
<comment type="caution">
    <text evidence="2">The sequence shown here is derived from an EMBL/GenBank/DDBJ whole genome shotgun (WGS) entry which is preliminary data.</text>
</comment>
<feature type="transmembrane region" description="Helical" evidence="1">
    <location>
        <begin position="139"/>
        <end position="160"/>
    </location>
</feature>
<keyword evidence="1" id="KW-0812">Transmembrane</keyword>
<dbReference type="PANTHER" id="PTHR20992:SF9">
    <property type="entry name" value="AT15442P-RELATED"/>
    <property type="match status" value="1"/>
</dbReference>
<sequence>MGFQLIEAYIPEERFSSINENIQKFNPLEIWTRKVDSDCILIRLLVDSTAIEDILDYFERTSAQVEDMDILLFQVEAYISKKYTAEKEEKHEAHLERASRQELYSSIEDSATLNAGYFLFVLIAAIVVTIGLIKNSPSIVIGGMVIAPLLGPVVGVAFASILGDFKLLRRSVLTVIAGIVLSAVISIIMGRLFGVPLKSGEFLSRTSVAISDILLALAAGAAGALSTMKKFPSALVGVMVAVALMPPAAVMGMSASVFLWPETLRSTVLLSVNICSILFSAVIVFSLAGIRPVKYEDIKIANNSRNFSIIFVGIIVLLLLMEVLYLNHLH</sequence>
<proteinExistence type="predicted"/>
<feature type="transmembrane region" description="Helical" evidence="1">
    <location>
        <begin position="307"/>
        <end position="326"/>
    </location>
</feature>
<dbReference type="AlphaFoldDB" id="A0A370GDR8"/>
<feature type="transmembrane region" description="Helical" evidence="1">
    <location>
        <begin position="206"/>
        <end position="227"/>
    </location>
</feature>
<keyword evidence="3" id="KW-1185">Reference proteome</keyword>
<evidence type="ECO:0000256" key="1">
    <source>
        <dbReference type="SAM" id="Phobius"/>
    </source>
</evidence>
<dbReference type="Proteomes" id="UP000255326">
    <property type="component" value="Unassembled WGS sequence"/>
</dbReference>
<dbReference type="InterPro" id="IPR005240">
    <property type="entry name" value="DUF389"/>
</dbReference>
<dbReference type="NCBIfam" id="TIGR00341">
    <property type="entry name" value="TIGR00341 family protein"/>
    <property type="match status" value="1"/>
</dbReference>
<accession>A0A370GDR8</accession>
<protein>
    <submittedName>
        <fullName evidence="2">Putative hydrophobic protein (TIGR00341 family)</fullName>
    </submittedName>
</protein>
<keyword evidence="1" id="KW-1133">Transmembrane helix</keyword>
<feature type="transmembrane region" description="Helical" evidence="1">
    <location>
        <begin position="234"/>
        <end position="260"/>
    </location>
</feature>
<feature type="transmembrane region" description="Helical" evidence="1">
    <location>
        <begin position="172"/>
        <end position="194"/>
    </location>
</feature>
<evidence type="ECO:0000313" key="3">
    <source>
        <dbReference type="Proteomes" id="UP000255326"/>
    </source>
</evidence>
<reference evidence="2 3" key="1">
    <citation type="submission" date="2018-07" db="EMBL/GenBank/DDBJ databases">
        <title>Genomic Encyclopedia of Type Strains, Phase IV (KMG-IV): sequencing the most valuable type-strain genomes for metagenomic binning, comparative biology and taxonomic classification.</title>
        <authorList>
            <person name="Goeker M."/>
        </authorList>
    </citation>
    <scope>NUCLEOTIDE SEQUENCE [LARGE SCALE GENOMIC DNA]</scope>
    <source>
        <strain evidence="2 3">DSM 25281</strain>
    </source>
</reference>
<keyword evidence="1" id="KW-0472">Membrane</keyword>
<name>A0A370GDR8_9BACI</name>
<feature type="transmembrane region" description="Helical" evidence="1">
    <location>
        <begin position="115"/>
        <end position="133"/>
    </location>
</feature>
<evidence type="ECO:0000313" key="2">
    <source>
        <dbReference type="EMBL" id="RDI41935.1"/>
    </source>
</evidence>
<organism evidence="2 3">
    <name type="scientific">Falsibacillus pallidus</name>
    <dbReference type="NCBI Taxonomy" id="493781"/>
    <lineage>
        <taxon>Bacteria</taxon>
        <taxon>Bacillati</taxon>
        <taxon>Bacillota</taxon>
        <taxon>Bacilli</taxon>
        <taxon>Bacillales</taxon>
        <taxon>Bacillaceae</taxon>
        <taxon>Falsibacillus</taxon>
    </lineage>
</organism>
<dbReference type="PANTHER" id="PTHR20992">
    <property type="entry name" value="AT15442P-RELATED"/>
    <property type="match status" value="1"/>
</dbReference>
<dbReference type="RefSeq" id="WP_114745820.1">
    <property type="nucleotide sequence ID" value="NZ_QQAY01000006.1"/>
</dbReference>